<evidence type="ECO:0000313" key="2">
    <source>
        <dbReference type="EMBL" id="KDN44949.1"/>
    </source>
</evidence>
<dbReference type="EMBL" id="JMSN01000046">
    <property type="protein sequence ID" value="KDN44949.1"/>
    <property type="molecule type" value="Genomic_DNA"/>
</dbReference>
<dbReference type="RefSeq" id="XP_013243016.1">
    <property type="nucleotide sequence ID" value="XM_013387562.1"/>
</dbReference>
<evidence type="ECO:0000313" key="3">
    <source>
        <dbReference type="Proteomes" id="UP000027361"/>
    </source>
</evidence>
<dbReference type="Gene3D" id="1.25.40.20">
    <property type="entry name" value="Ankyrin repeat-containing domain"/>
    <property type="match status" value="1"/>
</dbReference>
<keyword evidence="3" id="KW-1185">Reference proteome</keyword>
<gene>
    <name evidence="2" type="ORF">K437DRAFT_256814</name>
</gene>
<proteinExistence type="predicted"/>
<dbReference type="STRING" id="1037660.A0A066W1K9"/>
<comment type="caution">
    <text evidence="2">The sequence shown here is derived from an EMBL/GenBank/DDBJ whole genome shotgun (WGS) entry which is preliminary data.</text>
</comment>
<dbReference type="OrthoDB" id="341259at2759"/>
<dbReference type="AlphaFoldDB" id="A0A066W1K9"/>
<organism evidence="2 3">
    <name type="scientific">Tilletiaria anomala (strain ATCC 24038 / CBS 436.72 / UBC 951)</name>
    <dbReference type="NCBI Taxonomy" id="1037660"/>
    <lineage>
        <taxon>Eukaryota</taxon>
        <taxon>Fungi</taxon>
        <taxon>Dikarya</taxon>
        <taxon>Basidiomycota</taxon>
        <taxon>Ustilaginomycotina</taxon>
        <taxon>Exobasidiomycetes</taxon>
        <taxon>Georgefischeriales</taxon>
        <taxon>Tilletiariaceae</taxon>
        <taxon>Tilletiaria</taxon>
    </lineage>
</organism>
<evidence type="ECO:0000256" key="1">
    <source>
        <dbReference type="SAM" id="MobiDB-lite"/>
    </source>
</evidence>
<dbReference type="InterPro" id="IPR002110">
    <property type="entry name" value="Ankyrin_rpt"/>
</dbReference>
<protein>
    <submittedName>
        <fullName evidence="2">Uncharacterized protein</fullName>
    </submittedName>
</protein>
<sequence>MPSMLNLPFQAHVDTMTGEHRASHLGPTFAGPRWAIYSHSWPVTTQQHQASSSTSLSQRFRRAVLKNDLLLAKRIASKAIALSTSTALEAEQQQQHWLDRQFDLETRRPSTHTVRALPSSASGTISPSGKESQPPRRSPLKLPVLTLQEAKQADVPVRERALLRHKALAQQPFDIKNIDHTAAAGSFDAKCSLALAIESGADIELIQWLLDMGHEAEELSRDADNNSIVTIAALHNRPDVIELYISHPTISGIDLLDWSNTSLGQTALHLASIKGHEEVIRVRMNGAPPPDKSNGHELMLIPTCR</sequence>
<feature type="compositionally biased region" description="Polar residues" evidence="1">
    <location>
        <begin position="119"/>
        <end position="131"/>
    </location>
</feature>
<accession>A0A066W1K9</accession>
<dbReference type="InterPro" id="IPR036770">
    <property type="entry name" value="Ankyrin_rpt-contain_sf"/>
</dbReference>
<dbReference type="HOGENOM" id="CLU_912712_0_0_1"/>
<reference evidence="2 3" key="1">
    <citation type="submission" date="2014-05" db="EMBL/GenBank/DDBJ databases">
        <title>Draft genome sequence of a rare smut relative, Tilletiaria anomala UBC 951.</title>
        <authorList>
            <consortium name="DOE Joint Genome Institute"/>
            <person name="Toome M."/>
            <person name="Kuo A."/>
            <person name="Henrissat B."/>
            <person name="Lipzen A."/>
            <person name="Tritt A."/>
            <person name="Yoshinaga Y."/>
            <person name="Zane M."/>
            <person name="Barry K."/>
            <person name="Grigoriev I.V."/>
            <person name="Spatafora J.W."/>
            <person name="Aimea M.C."/>
        </authorList>
    </citation>
    <scope>NUCLEOTIDE SEQUENCE [LARGE SCALE GENOMIC DNA]</scope>
    <source>
        <strain evidence="2 3">UBC 951</strain>
    </source>
</reference>
<dbReference type="SUPFAM" id="SSF48403">
    <property type="entry name" value="Ankyrin repeat"/>
    <property type="match status" value="1"/>
</dbReference>
<feature type="region of interest" description="Disordered" evidence="1">
    <location>
        <begin position="109"/>
        <end position="139"/>
    </location>
</feature>
<dbReference type="InParanoid" id="A0A066W1K9"/>
<name>A0A066W1K9_TILAU</name>
<dbReference type="GeneID" id="25264530"/>
<dbReference type="Proteomes" id="UP000027361">
    <property type="component" value="Unassembled WGS sequence"/>
</dbReference>
<dbReference type="Pfam" id="PF12796">
    <property type="entry name" value="Ank_2"/>
    <property type="match status" value="1"/>
</dbReference>